<evidence type="ECO:0000256" key="11">
    <source>
        <dbReference type="ARBA" id="ARBA00022759"/>
    </source>
</evidence>
<comment type="caution">
    <text evidence="15">The sequence shown here is derived from an EMBL/GenBank/DDBJ whole genome shotgun (WGS) entry which is preliminary data.</text>
</comment>
<evidence type="ECO:0000256" key="13">
    <source>
        <dbReference type="ARBA" id="ARBA00023211"/>
    </source>
</evidence>
<keyword evidence="10" id="KW-0479">Metal-binding</keyword>
<keyword evidence="9" id="KW-0540">Nuclease</keyword>
<dbReference type="EMBL" id="MLJW01000540">
    <property type="protein sequence ID" value="OIQ85494.1"/>
    <property type="molecule type" value="Genomic_DNA"/>
</dbReference>
<dbReference type="InterPro" id="IPR012337">
    <property type="entry name" value="RNaseH-like_sf"/>
</dbReference>
<keyword evidence="12 15" id="KW-0378">Hydrolase</keyword>
<dbReference type="HAMAP" id="MF_00052_B">
    <property type="entry name" value="RNase_HII_B"/>
    <property type="match status" value="1"/>
</dbReference>
<organism evidence="15">
    <name type="scientific">mine drainage metagenome</name>
    <dbReference type="NCBI Taxonomy" id="410659"/>
    <lineage>
        <taxon>unclassified sequences</taxon>
        <taxon>metagenomes</taxon>
        <taxon>ecological metagenomes</taxon>
    </lineage>
</organism>
<dbReference type="AlphaFoldDB" id="A0A1J5QPI8"/>
<comment type="cofactor">
    <cofactor evidence="3">
        <name>Mg(2+)</name>
        <dbReference type="ChEBI" id="CHEBI:18420"/>
    </cofactor>
</comment>
<dbReference type="InterPro" id="IPR024567">
    <property type="entry name" value="RNase_HII/HIII_dom"/>
</dbReference>
<comment type="cofactor">
    <cofactor evidence="2">
        <name>Mn(2+)</name>
        <dbReference type="ChEBI" id="CHEBI:29035"/>
    </cofactor>
</comment>
<proteinExistence type="inferred from homology"/>
<dbReference type="GO" id="GO:0006298">
    <property type="term" value="P:mismatch repair"/>
    <property type="evidence" value="ECO:0007669"/>
    <property type="project" value="TreeGrafter"/>
</dbReference>
<dbReference type="NCBIfam" id="NF000596">
    <property type="entry name" value="PRK00015.1-4"/>
    <property type="match status" value="1"/>
</dbReference>
<dbReference type="InterPro" id="IPR001352">
    <property type="entry name" value="RNase_HII/HIII"/>
</dbReference>
<dbReference type="GO" id="GO:0005737">
    <property type="term" value="C:cytoplasm"/>
    <property type="evidence" value="ECO:0007669"/>
    <property type="project" value="UniProtKB-SubCell"/>
</dbReference>
<keyword evidence="11" id="KW-0255">Endonuclease</keyword>
<dbReference type="GO" id="GO:0046872">
    <property type="term" value="F:metal ion binding"/>
    <property type="evidence" value="ECO:0007669"/>
    <property type="project" value="UniProtKB-KW"/>
</dbReference>
<dbReference type="SUPFAM" id="SSF53098">
    <property type="entry name" value="Ribonuclease H-like"/>
    <property type="match status" value="1"/>
</dbReference>
<dbReference type="NCBIfam" id="NF000595">
    <property type="entry name" value="PRK00015.1-3"/>
    <property type="match status" value="1"/>
</dbReference>
<dbReference type="FunFam" id="3.30.420.10:FF:000006">
    <property type="entry name" value="Ribonuclease HII"/>
    <property type="match status" value="1"/>
</dbReference>
<evidence type="ECO:0000256" key="2">
    <source>
        <dbReference type="ARBA" id="ARBA00001936"/>
    </source>
</evidence>
<dbReference type="GO" id="GO:0032299">
    <property type="term" value="C:ribonuclease H2 complex"/>
    <property type="evidence" value="ECO:0007669"/>
    <property type="project" value="TreeGrafter"/>
</dbReference>
<sequence>MTAVIICGVDEAGRGPLAGAVYAAAVILDPDRPIGGLADSKKISEKKREFLTDLIKQNALAWAIACSTVEEIDRINILQASLLAMQRAVEALAVAPQLVLVDGLHCPRIGYPAQAVVQGDSKIAAISAASILAKTARDAEMRKLDLLYPHYGFARHKGYPTADHLERLLLHGVSPVHRRSYAPVRKLLD</sequence>
<evidence type="ECO:0000256" key="1">
    <source>
        <dbReference type="ARBA" id="ARBA00000077"/>
    </source>
</evidence>
<dbReference type="GO" id="GO:0003723">
    <property type="term" value="F:RNA binding"/>
    <property type="evidence" value="ECO:0007669"/>
    <property type="project" value="InterPro"/>
</dbReference>
<dbReference type="GO" id="GO:0004523">
    <property type="term" value="F:RNA-DNA hybrid ribonuclease activity"/>
    <property type="evidence" value="ECO:0007669"/>
    <property type="project" value="UniProtKB-EC"/>
</dbReference>
<dbReference type="PROSITE" id="PS51975">
    <property type="entry name" value="RNASE_H_2"/>
    <property type="match status" value="1"/>
</dbReference>
<keyword evidence="13" id="KW-0464">Manganese</keyword>
<dbReference type="GO" id="GO:0043137">
    <property type="term" value="P:DNA replication, removal of RNA primer"/>
    <property type="evidence" value="ECO:0007669"/>
    <property type="project" value="TreeGrafter"/>
</dbReference>
<evidence type="ECO:0000256" key="5">
    <source>
        <dbReference type="ARBA" id="ARBA00007383"/>
    </source>
</evidence>
<feature type="domain" description="RNase H type-2" evidence="14">
    <location>
        <begin position="4"/>
        <end position="189"/>
    </location>
</feature>
<evidence type="ECO:0000256" key="10">
    <source>
        <dbReference type="ARBA" id="ARBA00022723"/>
    </source>
</evidence>
<gene>
    <name evidence="15" type="primary">rnhB_10</name>
    <name evidence="15" type="ORF">GALL_326680</name>
</gene>
<dbReference type="Pfam" id="PF01351">
    <property type="entry name" value="RNase_HII"/>
    <property type="match status" value="1"/>
</dbReference>
<dbReference type="PANTHER" id="PTHR10954:SF18">
    <property type="entry name" value="RIBONUCLEASE HII"/>
    <property type="match status" value="1"/>
</dbReference>
<evidence type="ECO:0000256" key="3">
    <source>
        <dbReference type="ARBA" id="ARBA00001946"/>
    </source>
</evidence>
<evidence type="ECO:0000256" key="7">
    <source>
        <dbReference type="ARBA" id="ARBA00019179"/>
    </source>
</evidence>
<accession>A0A1J5QPI8</accession>
<reference evidence="15" key="1">
    <citation type="submission" date="2016-10" db="EMBL/GenBank/DDBJ databases">
        <title>Sequence of Gallionella enrichment culture.</title>
        <authorList>
            <person name="Poehlein A."/>
            <person name="Muehling M."/>
            <person name="Daniel R."/>
        </authorList>
    </citation>
    <scope>NUCLEOTIDE SEQUENCE</scope>
</reference>
<evidence type="ECO:0000256" key="9">
    <source>
        <dbReference type="ARBA" id="ARBA00022722"/>
    </source>
</evidence>
<dbReference type="InterPro" id="IPR022898">
    <property type="entry name" value="RNase_HII"/>
</dbReference>
<name>A0A1J5QPI8_9ZZZZ</name>
<dbReference type="EC" id="3.1.26.4" evidence="6"/>
<evidence type="ECO:0000256" key="6">
    <source>
        <dbReference type="ARBA" id="ARBA00012180"/>
    </source>
</evidence>
<dbReference type="InterPro" id="IPR036397">
    <property type="entry name" value="RNaseH_sf"/>
</dbReference>
<evidence type="ECO:0000259" key="14">
    <source>
        <dbReference type="PROSITE" id="PS51975"/>
    </source>
</evidence>
<evidence type="ECO:0000256" key="8">
    <source>
        <dbReference type="ARBA" id="ARBA00022490"/>
    </source>
</evidence>
<dbReference type="PANTHER" id="PTHR10954">
    <property type="entry name" value="RIBONUCLEASE H2 SUBUNIT A"/>
    <property type="match status" value="1"/>
</dbReference>
<dbReference type="Gene3D" id="3.30.420.10">
    <property type="entry name" value="Ribonuclease H-like superfamily/Ribonuclease H"/>
    <property type="match status" value="1"/>
</dbReference>
<comment type="catalytic activity">
    <reaction evidence="1">
        <text>Endonucleolytic cleavage to 5'-phosphomonoester.</text>
        <dbReference type="EC" id="3.1.26.4"/>
    </reaction>
</comment>
<evidence type="ECO:0000256" key="4">
    <source>
        <dbReference type="ARBA" id="ARBA00004496"/>
    </source>
</evidence>
<keyword evidence="8" id="KW-0963">Cytoplasm</keyword>
<comment type="subcellular location">
    <subcellularLocation>
        <location evidence="4">Cytoplasm</location>
    </subcellularLocation>
</comment>
<evidence type="ECO:0000313" key="15">
    <source>
        <dbReference type="EMBL" id="OIQ85494.1"/>
    </source>
</evidence>
<dbReference type="CDD" id="cd07182">
    <property type="entry name" value="RNase_HII_bacteria_HII_like"/>
    <property type="match status" value="1"/>
</dbReference>
<comment type="similarity">
    <text evidence="5">Belongs to the RNase HII family.</text>
</comment>
<evidence type="ECO:0000256" key="12">
    <source>
        <dbReference type="ARBA" id="ARBA00022801"/>
    </source>
</evidence>
<protein>
    <recommendedName>
        <fullName evidence="7">Ribonuclease HII</fullName>
        <ecNumber evidence="6">3.1.26.4</ecNumber>
    </recommendedName>
</protein>